<feature type="compositionally biased region" description="Polar residues" evidence="1">
    <location>
        <begin position="49"/>
        <end position="65"/>
    </location>
</feature>
<dbReference type="AlphaFoldDB" id="A0A8E0S6L3"/>
<dbReference type="OrthoDB" id="5870415at2759"/>
<keyword evidence="3" id="KW-1185">Reference proteome</keyword>
<dbReference type="EMBL" id="LUCM01000365">
    <property type="protein sequence ID" value="KAA0200670.1"/>
    <property type="molecule type" value="Genomic_DNA"/>
</dbReference>
<dbReference type="Proteomes" id="UP000728185">
    <property type="component" value="Unassembled WGS sequence"/>
</dbReference>
<feature type="region of interest" description="Disordered" evidence="1">
    <location>
        <begin position="43"/>
        <end position="65"/>
    </location>
</feature>
<proteinExistence type="predicted"/>
<evidence type="ECO:0000313" key="2">
    <source>
        <dbReference type="EMBL" id="KAA0200670.1"/>
    </source>
</evidence>
<organism evidence="2 3">
    <name type="scientific">Fasciolopsis buskii</name>
    <dbReference type="NCBI Taxonomy" id="27845"/>
    <lineage>
        <taxon>Eukaryota</taxon>
        <taxon>Metazoa</taxon>
        <taxon>Spiralia</taxon>
        <taxon>Lophotrochozoa</taxon>
        <taxon>Platyhelminthes</taxon>
        <taxon>Trematoda</taxon>
        <taxon>Digenea</taxon>
        <taxon>Plagiorchiida</taxon>
        <taxon>Echinostomata</taxon>
        <taxon>Echinostomatoidea</taxon>
        <taxon>Fasciolidae</taxon>
        <taxon>Fasciolopsis</taxon>
    </lineage>
</organism>
<dbReference type="PANTHER" id="PTHR21525:SF9">
    <property type="entry name" value="CHANNEL_COLICIN DOMAIN-CONTAINING PROTEIN"/>
    <property type="match status" value="1"/>
</dbReference>
<dbReference type="PANTHER" id="PTHR21525">
    <property type="entry name" value="MOTILE SPERM PROTEIN"/>
    <property type="match status" value="1"/>
</dbReference>
<evidence type="ECO:0000256" key="1">
    <source>
        <dbReference type="SAM" id="MobiDB-lite"/>
    </source>
</evidence>
<sequence length="194" mass="20623">MLVIHRRHEQVTRNRWFPNFALPLTRPKIARWLLRLDKTHHGTPYSHITKPNSEQATGKSASETSSRWNNCWTNCCKTRKDNRANKAPVPTAIAMNTISLGLAVREYVKNGTSRNSVSATVGISGGFGGAYGGAAGGAALGSLVCPGVGAIIGGLIGPVFGRVGGSVCLETATISIGYELGSDVEKRECKSRGN</sequence>
<reference evidence="2" key="1">
    <citation type="submission" date="2019-05" db="EMBL/GenBank/DDBJ databases">
        <title>Annotation for the trematode Fasciolopsis buski.</title>
        <authorList>
            <person name="Choi Y.-J."/>
        </authorList>
    </citation>
    <scope>NUCLEOTIDE SEQUENCE</scope>
    <source>
        <strain evidence="2">HT</strain>
        <tissue evidence="2">Whole worm</tissue>
    </source>
</reference>
<name>A0A8E0S6L3_9TREM</name>
<protein>
    <submittedName>
        <fullName evidence="2">Uncharacterized protein</fullName>
    </submittedName>
</protein>
<comment type="caution">
    <text evidence="2">The sequence shown here is derived from an EMBL/GenBank/DDBJ whole genome shotgun (WGS) entry which is preliminary data.</text>
</comment>
<evidence type="ECO:0000313" key="3">
    <source>
        <dbReference type="Proteomes" id="UP000728185"/>
    </source>
</evidence>
<gene>
    <name evidence="2" type="ORF">FBUS_08740</name>
</gene>
<accession>A0A8E0S6L3</accession>